<keyword evidence="2" id="KW-1003">Cell membrane</keyword>
<evidence type="ECO:0000256" key="5">
    <source>
        <dbReference type="ARBA" id="ARBA00023136"/>
    </source>
</evidence>
<evidence type="ECO:0000256" key="6">
    <source>
        <dbReference type="ARBA" id="ARBA00038076"/>
    </source>
</evidence>
<name>A0ABR8VRI1_9BACI</name>
<evidence type="ECO:0000256" key="4">
    <source>
        <dbReference type="ARBA" id="ARBA00022989"/>
    </source>
</evidence>
<keyword evidence="5 7" id="KW-0472">Membrane</keyword>
<dbReference type="Pfam" id="PF02687">
    <property type="entry name" value="FtsX"/>
    <property type="match status" value="2"/>
</dbReference>
<feature type="transmembrane region" description="Helical" evidence="7">
    <location>
        <begin position="391"/>
        <end position="414"/>
    </location>
</feature>
<keyword evidence="10" id="KW-1185">Reference proteome</keyword>
<dbReference type="InterPro" id="IPR003838">
    <property type="entry name" value="ABC3_permease_C"/>
</dbReference>
<feature type="transmembrane region" description="Helical" evidence="7">
    <location>
        <begin position="289"/>
        <end position="314"/>
    </location>
</feature>
<evidence type="ECO:0000256" key="2">
    <source>
        <dbReference type="ARBA" id="ARBA00022475"/>
    </source>
</evidence>
<gene>
    <name evidence="9" type="ORF">H9631_19875</name>
</gene>
<dbReference type="EMBL" id="JACSPV010000054">
    <property type="protein sequence ID" value="MBD8007327.1"/>
    <property type="molecule type" value="Genomic_DNA"/>
</dbReference>
<comment type="subcellular location">
    <subcellularLocation>
        <location evidence="1">Cell membrane</location>
        <topology evidence="1">Multi-pass membrane protein</topology>
    </subcellularLocation>
</comment>
<evidence type="ECO:0000256" key="1">
    <source>
        <dbReference type="ARBA" id="ARBA00004651"/>
    </source>
</evidence>
<feature type="domain" description="ABC3 transporter permease C-terminal" evidence="8">
    <location>
        <begin position="247"/>
        <end position="353"/>
    </location>
</feature>
<reference evidence="9 10" key="1">
    <citation type="submission" date="2020-08" db="EMBL/GenBank/DDBJ databases">
        <title>A Genomic Blueprint of the Chicken Gut Microbiome.</title>
        <authorList>
            <person name="Gilroy R."/>
            <person name="Ravi A."/>
            <person name="Getino M."/>
            <person name="Pursley I."/>
            <person name="Horton D.L."/>
            <person name="Alikhan N.-F."/>
            <person name="Baker D."/>
            <person name="Gharbi K."/>
            <person name="Hall N."/>
            <person name="Watson M."/>
            <person name="Adriaenssens E.M."/>
            <person name="Foster-Nyarko E."/>
            <person name="Jarju S."/>
            <person name="Secka A."/>
            <person name="Antonio M."/>
            <person name="Oren A."/>
            <person name="Chaudhuri R."/>
            <person name="La Ragione R.M."/>
            <person name="Hildebrand F."/>
            <person name="Pallen M.J."/>
        </authorList>
    </citation>
    <scope>NUCLEOTIDE SEQUENCE [LARGE SCALE GENOMIC DNA]</scope>
    <source>
        <strain evidence="9 10">Sa1BUA2</strain>
    </source>
</reference>
<dbReference type="PANTHER" id="PTHR30572">
    <property type="entry name" value="MEMBRANE COMPONENT OF TRANSPORTER-RELATED"/>
    <property type="match status" value="1"/>
</dbReference>
<feature type="domain" description="ABC3 transporter permease C-terminal" evidence="8">
    <location>
        <begin position="437"/>
        <end position="547"/>
    </location>
</feature>
<sequence>MENISFGNNEGIESLESILQEKPSPILYREVESPFENQWSLAYEIKTEKDVTDEFLTHYNLYRSPQIYGKDINEVPVIAPNLVGFYDPSKLKLSIDPTNELPMETYRLPTAKYVLDDRGNPVNPPKSVIATSNPFGYIMQPPVMLTTINGAKEILGEKPISAIRIKVEGVSQISDSSQNKLETVAEKIEAETGLKAEITLGSSPQPVLIHVPETNQEPDLGWMEQPWIKKGTTINIFNETKLGYTGLVVCLIIVAVMYVFAVNLVSYLSRKKEFAILKALGWKTTKIQSLMIVESLFVGFMVALFTMMVLMIIRSYNPGTLPLYKLLIILGSILFIYLLGALLPSLFAKKIQPVEVMKEGEISLSKARIVPVKGLISIEVNAIFSRWLRNLLTIVTIGLPSGLLIVFITVSLRLNGVLFTTWLGQYVSIEVKAPHYFSVALCFLIAILTTSEVMWQNIKERNVEISLYKALGWQDLTIRKMIYIEGGLIGFLGGILGVVFSIVTLHFMYQAIEWNELWVFVTGLIVPVFVGVISAAIPGRKIININPSMGLKQR</sequence>
<dbReference type="PANTHER" id="PTHR30572:SF4">
    <property type="entry name" value="ABC TRANSPORTER PERMEASE YTRF"/>
    <property type="match status" value="1"/>
</dbReference>
<feature type="transmembrane region" description="Helical" evidence="7">
    <location>
        <begin position="488"/>
        <end position="511"/>
    </location>
</feature>
<evidence type="ECO:0000313" key="10">
    <source>
        <dbReference type="Proteomes" id="UP000648182"/>
    </source>
</evidence>
<evidence type="ECO:0000313" key="9">
    <source>
        <dbReference type="EMBL" id="MBD8007327.1"/>
    </source>
</evidence>
<evidence type="ECO:0000256" key="7">
    <source>
        <dbReference type="SAM" id="Phobius"/>
    </source>
</evidence>
<proteinExistence type="inferred from homology"/>
<evidence type="ECO:0000256" key="3">
    <source>
        <dbReference type="ARBA" id="ARBA00022692"/>
    </source>
</evidence>
<organism evidence="9 10">
    <name type="scientific">Bacillus norwichensis</name>
    <dbReference type="NCBI Taxonomy" id="2762217"/>
    <lineage>
        <taxon>Bacteria</taxon>
        <taxon>Bacillati</taxon>
        <taxon>Bacillota</taxon>
        <taxon>Bacilli</taxon>
        <taxon>Bacillales</taxon>
        <taxon>Bacillaceae</taxon>
        <taxon>Bacillus</taxon>
    </lineage>
</organism>
<feature type="transmembrane region" description="Helical" evidence="7">
    <location>
        <begin position="434"/>
        <end position="455"/>
    </location>
</feature>
<comment type="similarity">
    <text evidence="6">Belongs to the ABC-4 integral membrane protein family.</text>
</comment>
<dbReference type="RefSeq" id="WP_191815913.1">
    <property type="nucleotide sequence ID" value="NZ_JACSPV010000054.1"/>
</dbReference>
<dbReference type="Proteomes" id="UP000648182">
    <property type="component" value="Unassembled WGS sequence"/>
</dbReference>
<feature type="transmembrane region" description="Helical" evidence="7">
    <location>
        <begin position="326"/>
        <end position="348"/>
    </location>
</feature>
<accession>A0ABR8VRI1</accession>
<evidence type="ECO:0000259" key="8">
    <source>
        <dbReference type="Pfam" id="PF02687"/>
    </source>
</evidence>
<comment type="caution">
    <text evidence="9">The sequence shown here is derived from an EMBL/GenBank/DDBJ whole genome shotgun (WGS) entry which is preliminary data.</text>
</comment>
<keyword evidence="4 7" id="KW-1133">Transmembrane helix</keyword>
<keyword evidence="3 7" id="KW-0812">Transmembrane</keyword>
<feature type="transmembrane region" description="Helical" evidence="7">
    <location>
        <begin position="242"/>
        <end position="268"/>
    </location>
</feature>
<dbReference type="InterPro" id="IPR050250">
    <property type="entry name" value="Macrolide_Exporter_MacB"/>
</dbReference>
<protein>
    <submittedName>
        <fullName evidence="9">ABC transporter permease</fullName>
    </submittedName>
</protein>
<feature type="transmembrane region" description="Helical" evidence="7">
    <location>
        <begin position="517"/>
        <end position="537"/>
    </location>
</feature>